<gene>
    <name evidence="1" type="ORF">S03H2_63219</name>
</gene>
<reference evidence="1" key="1">
    <citation type="journal article" date="2014" name="Front. Microbiol.">
        <title>High frequency of phylogenetically diverse reductive dehalogenase-homologous genes in deep subseafloor sedimentary metagenomes.</title>
        <authorList>
            <person name="Kawai M."/>
            <person name="Futagami T."/>
            <person name="Toyoda A."/>
            <person name="Takaki Y."/>
            <person name="Nishi S."/>
            <person name="Hori S."/>
            <person name="Arai W."/>
            <person name="Tsubouchi T."/>
            <person name="Morono Y."/>
            <person name="Uchiyama I."/>
            <person name="Ito T."/>
            <person name="Fujiyama A."/>
            <person name="Inagaki F."/>
            <person name="Takami H."/>
        </authorList>
    </citation>
    <scope>NUCLEOTIDE SEQUENCE</scope>
    <source>
        <strain evidence="1">Expedition CK06-06</strain>
    </source>
</reference>
<accession>X1JNQ7</accession>
<organism evidence="1">
    <name type="scientific">marine sediment metagenome</name>
    <dbReference type="NCBI Taxonomy" id="412755"/>
    <lineage>
        <taxon>unclassified sequences</taxon>
        <taxon>metagenomes</taxon>
        <taxon>ecological metagenomes</taxon>
    </lineage>
</organism>
<comment type="caution">
    <text evidence="1">The sequence shown here is derived from an EMBL/GenBank/DDBJ whole genome shotgun (WGS) entry which is preliminary data.</text>
</comment>
<proteinExistence type="predicted"/>
<dbReference type="AlphaFoldDB" id="X1JNQ7"/>
<evidence type="ECO:0008006" key="2">
    <source>
        <dbReference type="Google" id="ProtNLM"/>
    </source>
</evidence>
<sequence length="190" mass="22539">MGQRTTDMSYFRFLPEMRKLAKKKEYKYDIVAIFRATELKNRLKAVQIIREQPWRSLAWMTDHPNRKAPAPWKLMRWLSYKEFLASNCQSRLGMTMPGVGPFTCRMVETLGMGACCIMAEPDWILPGNPVNCWVEFKRDFSNFMEVVNHYLASQEERDEIARNGFKYYEEYLSPVGQARYVLRKVTELRR</sequence>
<evidence type="ECO:0000313" key="1">
    <source>
        <dbReference type="EMBL" id="GAH83065.1"/>
    </source>
</evidence>
<dbReference type="EMBL" id="BARU01040936">
    <property type="protein sequence ID" value="GAH83065.1"/>
    <property type="molecule type" value="Genomic_DNA"/>
</dbReference>
<protein>
    <recommendedName>
        <fullName evidence="2">Glycosyltransferase family 1 protein</fullName>
    </recommendedName>
</protein>
<name>X1JNQ7_9ZZZZ</name>